<dbReference type="HOGENOM" id="CLU_1994014_0_0_1"/>
<accession>A0A0C3BDX2</accession>
<name>A0A0C3BDX2_SERVB</name>
<evidence type="ECO:0000313" key="3">
    <source>
        <dbReference type="Proteomes" id="UP000054097"/>
    </source>
</evidence>
<evidence type="ECO:0000313" key="2">
    <source>
        <dbReference type="EMBL" id="KIM30339.1"/>
    </source>
</evidence>
<feature type="compositionally biased region" description="Acidic residues" evidence="1">
    <location>
        <begin position="16"/>
        <end position="46"/>
    </location>
</feature>
<proteinExistence type="predicted"/>
<dbReference type="Proteomes" id="UP000054097">
    <property type="component" value="Unassembled WGS sequence"/>
</dbReference>
<evidence type="ECO:0000256" key="1">
    <source>
        <dbReference type="SAM" id="MobiDB-lite"/>
    </source>
</evidence>
<gene>
    <name evidence="2" type="ORF">M408DRAFT_328350</name>
</gene>
<reference evidence="2 3" key="1">
    <citation type="submission" date="2014-04" db="EMBL/GenBank/DDBJ databases">
        <authorList>
            <consortium name="DOE Joint Genome Institute"/>
            <person name="Kuo A."/>
            <person name="Zuccaro A."/>
            <person name="Kohler A."/>
            <person name="Nagy L.G."/>
            <person name="Floudas D."/>
            <person name="Copeland A."/>
            <person name="Barry K.W."/>
            <person name="Cichocki N."/>
            <person name="Veneault-Fourrey C."/>
            <person name="LaButti K."/>
            <person name="Lindquist E.A."/>
            <person name="Lipzen A."/>
            <person name="Lundell T."/>
            <person name="Morin E."/>
            <person name="Murat C."/>
            <person name="Sun H."/>
            <person name="Tunlid A."/>
            <person name="Henrissat B."/>
            <person name="Grigoriev I.V."/>
            <person name="Hibbett D.S."/>
            <person name="Martin F."/>
            <person name="Nordberg H.P."/>
            <person name="Cantor M.N."/>
            <person name="Hua S.X."/>
        </authorList>
    </citation>
    <scope>NUCLEOTIDE SEQUENCE [LARGE SCALE GENOMIC DNA]</scope>
    <source>
        <strain evidence="2 3">MAFF 305830</strain>
    </source>
</reference>
<protein>
    <submittedName>
        <fullName evidence="2">Uncharacterized protein</fullName>
    </submittedName>
</protein>
<reference evidence="3" key="2">
    <citation type="submission" date="2015-01" db="EMBL/GenBank/DDBJ databases">
        <title>Evolutionary Origins and Diversification of the Mycorrhizal Mutualists.</title>
        <authorList>
            <consortium name="DOE Joint Genome Institute"/>
            <consortium name="Mycorrhizal Genomics Consortium"/>
            <person name="Kohler A."/>
            <person name="Kuo A."/>
            <person name="Nagy L.G."/>
            <person name="Floudas D."/>
            <person name="Copeland A."/>
            <person name="Barry K.W."/>
            <person name="Cichocki N."/>
            <person name="Veneault-Fourrey C."/>
            <person name="LaButti K."/>
            <person name="Lindquist E.A."/>
            <person name="Lipzen A."/>
            <person name="Lundell T."/>
            <person name="Morin E."/>
            <person name="Murat C."/>
            <person name="Riley R."/>
            <person name="Ohm R."/>
            <person name="Sun H."/>
            <person name="Tunlid A."/>
            <person name="Henrissat B."/>
            <person name="Grigoriev I.V."/>
            <person name="Hibbett D.S."/>
            <person name="Martin F."/>
        </authorList>
    </citation>
    <scope>NUCLEOTIDE SEQUENCE [LARGE SCALE GENOMIC DNA]</scope>
    <source>
        <strain evidence="3">MAFF 305830</strain>
    </source>
</reference>
<feature type="region of interest" description="Disordered" evidence="1">
    <location>
        <begin position="1"/>
        <end position="62"/>
    </location>
</feature>
<keyword evidence="3" id="KW-1185">Reference proteome</keyword>
<sequence length="125" mass="14651">MRPDCAETVRNNPTGENEEYNDEEENTGEGDIEEDDIGVDDSEEENAMNNDTEGGDIKVDNNEEECPLSPFDLEPDARLGTFPSVDEWMAQRRQLVRQWKASYTKFDMQFYRNVRCYRQDSEYLF</sequence>
<dbReference type="AlphaFoldDB" id="A0A0C3BDX2"/>
<organism evidence="2 3">
    <name type="scientific">Serendipita vermifera MAFF 305830</name>
    <dbReference type="NCBI Taxonomy" id="933852"/>
    <lineage>
        <taxon>Eukaryota</taxon>
        <taxon>Fungi</taxon>
        <taxon>Dikarya</taxon>
        <taxon>Basidiomycota</taxon>
        <taxon>Agaricomycotina</taxon>
        <taxon>Agaricomycetes</taxon>
        <taxon>Sebacinales</taxon>
        <taxon>Serendipitaceae</taxon>
        <taxon>Serendipita</taxon>
    </lineage>
</organism>
<dbReference type="EMBL" id="KN824285">
    <property type="protein sequence ID" value="KIM30339.1"/>
    <property type="molecule type" value="Genomic_DNA"/>
</dbReference>